<evidence type="ECO:0000256" key="1">
    <source>
        <dbReference type="ARBA" id="ARBA00010617"/>
    </source>
</evidence>
<protein>
    <submittedName>
        <fullName evidence="5">Cytochrome p450 716b1</fullName>
    </submittedName>
</protein>
<dbReference type="PANTHER" id="PTHR24286:SF190">
    <property type="entry name" value="CYTOCHROME P450"/>
    <property type="match status" value="1"/>
</dbReference>
<comment type="caution">
    <text evidence="5">The sequence shown here is derived from an EMBL/GenBank/DDBJ whole genome shotgun (WGS) entry which is preliminary data.</text>
</comment>
<dbReference type="GO" id="GO:0005506">
    <property type="term" value="F:iron ion binding"/>
    <property type="evidence" value="ECO:0007669"/>
    <property type="project" value="InterPro"/>
</dbReference>
<keyword evidence="3" id="KW-0408">Iron</keyword>
<keyword evidence="2" id="KW-0479">Metal-binding</keyword>
<name>A0AAW0JJL6_QUESU</name>
<dbReference type="GO" id="GO:0004497">
    <property type="term" value="F:monooxygenase activity"/>
    <property type="evidence" value="ECO:0007669"/>
    <property type="project" value="InterPro"/>
</dbReference>
<feature type="signal peptide" evidence="4">
    <location>
        <begin position="1"/>
        <end position="21"/>
    </location>
</feature>
<dbReference type="AlphaFoldDB" id="A0AAW0JJL6"/>
<evidence type="ECO:0000256" key="4">
    <source>
        <dbReference type="SAM" id="SignalP"/>
    </source>
</evidence>
<organism evidence="5 6">
    <name type="scientific">Quercus suber</name>
    <name type="common">Cork oak</name>
    <dbReference type="NCBI Taxonomy" id="58331"/>
    <lineage>
        <taxon>Eukaryota</taxon>
        <taxon>Viridiplantae</taxon>
        <taxon>Streptophyta</taxon>
        <taxon>Embryophyta</taxon>
        <taxon>Tracheophyta</taxon>
        <taxon>Spermatophyta</taxon>
        <taxon>Magnoliopsida</taxon>
        <taxon>eudicotyledons</taxon>
        <taxon>Gunneridae</taxon>
        <taxon>Pentapetalae</taxon>
        <taxon>rosids</taxon>
        <taxon>fabids</taxon>
        <taxon>Fagales</taxon>
        <taxon>Fagaceae</taxon>
        <taxon>Quercus</taxon>
    </lineage>
</organism>
<dbReference type="GO" id="GO:0016125">
    <property type="term" value="P:sterol metabolic process"/>
    <property type="evidence" value="ECO:0007669"/>
    <property type="project" value="TreeGrafter"/>
</dbReference>
<dbReference type="PANTHER" id="PTHR24286">
    <property type="entry name" value="CYTOCHROME P450 26"/>
    <property type="match status" value="1"/>
</dbReference>
<proteinExistence type="inferred from homology"/>
<dbReference type="Pfam" id="PF00067">
    <property type="entry name" value="p450"/>
    <property type="match status" value="1"/>
</dbReference>
<keyword evidence="4" id="KW-0732">Signal</keyword>
<feature type="chain" id="PRO_5043889241" evidence="4">
    <location>
        <begin position="22"/>
        <end position="281"/>
    </location>
</feature>
<evidence type="ECO:0000256" key="3">
    <source>
        <dbReference type="ARBA" id="ARBA00023004"/>
    </source>
</evidence>
<dbReference type="EMBL" id="PKMF04000529">
    <property type="protein sequence ID" value="KAK7827045.1"/>
    <property type="molecule type" value="Genomic_DNA"/>
</dbReference>
<evidence type="ECO:0000313" key="6">
    <source>
        <dbReference type="Proteomes" id="UP000237347"/>
    </source>
</evidence>
<evidence type="ECO:0000313" key="5">
    <source>
        <dbReference type="EMBL" id="KAK7827045.1"/>
    </source>
</evidence>
<gene>
    <name evidence="5" type="primary">CYP716B1_0</name>
    <name evidence="5" type="ORF">CFP56_031392</name>
</gene>
<dbReference type="SUPFAM" id="SSF48264">
    <property type="entry name" value="Cytochrome P450"/>
    <property type="match status" value="1"/>
</dbReference>
<sequence>MNIFLAISLFLIPIFFLLTKGRRSSKRLPPGSLGIPLIGQSLGLLRAMRANTAENVSNKESESMLSLFGNPTVFISGQAANKFVFTSDSSALSSHQTQSSRKILGERNILELSGEDHKRVRGAIVSFLKPESLKQYAGKIDGVKKHLEMHWQGKPQVKVLPHKKILAFDIICSLLFRLEQGARKDRFVTCFQEMIEGVWSIPINLPFTRYSRSLKASAKVGNMVKELIREKRVELEQKGASPCQDLITRMLSSRNENNEEAVTEKEIVDNVILVMVAGHDT</sequence>
<dbReference type="Proteomes" id="UP000237347">
    <property type="component" value="Unassembled WGS sequence"/>
</dbReference>
<dbReference type="InterPro" id="IPR001128">
    <property type="entry name" value="Cyt_P450"/>
</dbReference>
<evidence type="ECO:0000256" key="2">
    <source>
        <dbReference type="ARBA" id="ARBA00022723"/>
    </source>
</evidence>
<dbReference type="GO" id="GO:0016705">
    <property type="term" value="F:oxidoreductase activity, acting on paired donors, with incorporation or reduction of molecular oxygen"/>
    <property type="evidence" value="ECO:0007669"/>
    <property type="project" value="InterPro"/>
</dbReference>
<reference evidence="5 6" key="1">
    <citation type="journal article" date="2018" name="Sci. Data">
        <title>The draft genome sequence of cork oak.</title>
        <authorList>
            <person name="Ramos A.M."/>
            <person name="Usie A."/>
            <person name="Barbosa P."/>
            <person name="Barros P.M."/>
            <person name="Capote T."/>
            <person name="Chaves I."/>
            <person name="Simoes F."/>
            <person name="Abreu I."/>
            <person name="Carrasquinho I."/>
            <person name="Faro C."/>
            <person name="Guimaraes J.B."/>
            <person name="Mendonca D."/>
            <person name="Nobrega F."/>
            <person name="Rodrigues L."/>
            <person name="Saibo N.J.M."/>
            <person name="Varela M.C."/>
            <person name="Egas C."/>
            <person name="Matos J."/>
            <person name="Miguel C.M."/>
            <person name="Oliveira M.M."/>
            <person name="Ricardo C.P."/>
            <person name="Goncalves S."/>
        </authorList>
    </citation>
    <scope>NUCLEOTIDE SEQUENCE [LARGE SCALE GENOMIC DNA]</scope>
    <source>
        <strain evidence="6">cv. HL8</strain>
    </source>
</reference>
<comment type="similarity">
    <text evidence="1">Belongs to the cytochrome P450 family.</text>
</comment>
<dbReference type="Gene3D" id="1.10.630.10">
    <property type="entry name" value="Cytochrome P450"/>
    <property type="match status" value="1"/>
</dbReference>
<dbReference type="GO" id="GO:0020037">
    <property type="term" value="F:heme binding"/>
    <property type="evidence" value="ECO:0007669"/>
    <property type="project" value="InterPro"/>
</dbReference>
<keyword evidence="6" id="KW-1185">Reference proteome</keyword>
<accession>A0AAW0JJL6</accession>
<dbReference type="InterPro" id="IPR036396">
    <property type="entry name" value="Cyt_P450_sf"/>
</dbReference>